<dbReference type="Proteomes" id="UP000045706">
    <property type="component" value="Unassembled WGS sequence"/>
</dbReference>
<comment type="similarity">
    <text evidence="1">Belongs to the glutaredoxin family.</text>
</comment>
<dbReference type="InterPro" id="IPR036249">
    <property type="entry name" value="Thioredoxin-like_sf"/>
</dbReference>
<organism evidence="2 4">
    <name type="scientific">Verticillium longisporum</name>
    <name type="common">Verticillium dahliae var. longisporum</name>
    <dbReference type="NCBI Taxonomy" id="100787"/>
    <lineage>
        <taxon>Eukaryota</taxon>
        <taxon>Fungi</taxon>
        <taxon>Dikarya</taxon>
        <taxon>Ascomycota</taxon>
        <taxon>Pezizomycotina</taxon>
        <taxon>Sordariomycetes</taxon>
        <taxon>Hypocreomycetidae</taxon>
        <taxon>Glomerellales</taxon>
        <taxon>Plectosphaerellaceae</taxon>
        <taxon>Verticillium</taxon>
    </lineage>
</organism>
<keyword evidence="4" id="KW-1185">Reference proteome</keyword>
<evidence type="ECO:0000313" key="2">
    <source>
        <dbReference type="EMBL" id="CRK25237.1"/>
    </source>
</evidence>
<dbReference type="InterPro" id="IPR008554">
    <property type="entry name" value="Glutaredoxin-like"/>
</dbReference>
<name>A0A0G4LT77_VERLO</name>
<dbReference type="AlphaFoldDB" id="A0A0G4LT77"/>
<dbReference type="PANTHER" id="PTHR33558:SF1">
    <property type="entry name" value="GLUTAREDOXIN-LIKE PROTEIN C5ORF63 HOMOLOG"/>
    <property type="match status" value="1"/>
</dbReference>
<proteinExistence type="inferred from homology"/>
<accession>A0A0G4LT77</accession>
<dbReference type="Gene3D" id="3.40.30.10">
    <property type="entry name" value="Glutaredoxin"/>
    <property type="match status" value="1"/>
</dbReference>
<protein>
    <recommendedName>
        <fullName evidence="1">Glutaredoxin-like protein</fullName>
    </recommendedName>
</protein>
<keyword evidence="1" id="KW-0249">Electron transport</keyword>
<evidence type="ECO:0000313" key="5">
    <source>
        <dbReference type="Proteomes" id="UP000045706"/>
    </source>
</evidence>
<reference evidence="4 5" key="1">
    <citation type="submission" date="2015-05" db="EMBL/GenBank/DDBJ databases">
        <authorList>
            <person name="Fogelqvist Johan"/>
        </authorList>
    </citation>
    <scope>NUCLEOTIDE SEQUENCE [LARGE SCALE GENOMIC DNA]</scope>
    <source>
        <strain evidence="2">VL1</strain>
        <strain evidence="3">VL2</strain>
    </source>
</reference>
<dbReference type="Pfam" id="PF05768">
    <property type="entry name" value="Glrx-like"/>
    <property type="match status" value="1"/>
</dbReference>
<dbReference type="EMBL" id="CVQI01020001">
    <property type="protein sequence ID" value="CRK27301.1"/>
    <property type="molecule type" value="Genomic_DNA"/>
</dbReference>
<sequence length="168" mass="18881">MLSCDIKSILTSSFGCNSTPSTIQEKGLAENQWFIQTADLPTNPPPQHSHSPSATRIKCAMFPTVRLLHPCRITLFTRDGCGLCVRAKSALSNVWDRRPFDFHEVKITTPEAKPWKDLYDFDVPVIHFAKSGAPDEDPKLVTKALKLMHRFDPADVEAKMDEIEQTKA</sequence>
<gene>
    <name evidence="2" type="ORF">BN1708_014192</name>
    <name evidence="3" type="ORF">BN1723_003472</name>
</gene>
<keyword evidence="1" id="KW-0813">Transport</keyword>
<dbReference type="EMBL" id="CVQH01018668">
    <property type="protein sequence ID" value="CRK25237.1"/>
    <property type="molecule type" value="Genomic_DNA"/>
</dbReference>
<dbReference type="PANTHER" id="PTHR33558">
    <property type="entry name" value="GLUTAREDOXIN-LIKE PROTEIN C5ORF63 HOMOLOG"/>
    <property type="match status" value="1"/>
</dbReference>
<dbReference type="InterPro" id="IPR052565">
    <property type="entry name" value="Glutaredoxin-like_YDR286C"/>
</dbReference>
<evidence type="ECO:0000313" key="3">
    <source>
        <dbReference type="EMBL" id="CRK27301.1"/>
    </source>
</evidence>
<evidence type="ECO:0000256" key="1">
    <source>
        <dbReference type="RuleBase" id="RU363082"/>
    </source>
</evidence>
<dbReference type="SUPFAM" id="SSF52833">
    <property type="entry name" value="Thioredoxin-like"/>
    <property type="match status" value="1"/>
</dbReference>
<dbReference type="Proteomes" id="UP000044602">
    <property type="component" value="Unassembled WGS sequence"/>
</dbReference>
<evidence type="ECO:0000313" key="4">
    <source>
        <dbReference type="Proteomes" id="UP000044602"/>
    </source>
</evidence>